<reference evidence="2" key="2">
    <citation type="submission" date="2023-05" db="EMBL/GenBank/DDBJ databases">
        <authorList>
            <consortium name="Lawrence Berkeley National Laboratory"/>
            <person name="Steindorff A."/>
            <person name="Hensen N."/>
            <person name="Bonometti L."/>
            <person name="Westerberg I."/>
            <person name="Brannstrom I.O."/>
            <person name="Guillou S."/>
            <person name="Cros-Aarteil S."/>
            <person name="Calhoun S."/>
            <person name="Haridas S."/>
            <person name="Kuo A."/>
            <person name="Mondo S."/>
            <person name="Pangilinan J."/>
            <person name="Riley R."/>
            <person name="Labutti K."/>
            <person name="Andreopoulos B."/>
            <person name="Lipzen A."/>
            <person name="Chen C."/>
            <person name="Yanf M."/>
            <person name="Daum C."/>
            <person name="Ng V."/>
            <person name="Clum A."/>
            <person name="Ohm R."/>
            <person name="Martin F."/>
            <person name="Silar P."/>
            <person name="Natvig D."/>
            <person name="Lalanne C."/>
            <person name="Gautier V."/>
            <person name="Ament-Velasquez S.L."/>
            <person name="Kruys A."/>
            <person name="Hutchinson M.I."/>
            <person name="Powell A.J."/>
            <person name="Barry K."/>
            <person name="Miller A.N."/>
            <person name="Grigoriev I.V."/>
            <person name="Debuchy R."/>
            <person name="Gladieux P."/>
            <person name="Thoren M.H."/>
            <person name="Johannesson H."/>
        </authorList>
    </citation>
    <scope>NUCLEOTIDE SEQUENCE</scope>
    <source>
        <strain evidence="2">CBS 990.96</strain>
    </source>
</reference>
<dbReference type="AlphaFoldDB" id="A0AAN7GTE7"/>
<proteinExistence type="predicted"/>
<keyword evidence="3" id="KW-1185">Reference proteome</keyword>
<evidence type="ECO:0000313" key="2">
    <source>
        <dbReference type="EMBL" id="KAK4226591.1"/>
    </source>
</evidence>
<protein>
    <submittedName>
        <fullName evidence="2">Uncharacterized protein</fullName>
    </submittedName>
</protein>
<dbReference type="Proteomes" id="UP001301958">
    <property type="component" value="Unassembled WGS sequence"/>
</dbReference>
<reference evidence="2" key="1">
    <citation type="journal article" date="2023" name="Mol. Phylogenet. Evol.">
        <title>Genome-scale phylogeny and comparative genomics of the fungal order Sordariales.</title>
        <authorList>
            <person name="Hensen N."/>
            <person name="Bonometti L."/>
            <person name="Westerberg I."/>
            <person name="Brannstrom I.O."/>
            <person name="Guillou S."/>
            <person name="Cros-Aarteil S."/>
            <person name="Calhoun S."/>
            <person name="Haridas S."/>
            <person name="Kuo A."/>
            <person name="Mondo S."/>
            <person name="Pangilinan J."/>
            <person name="Riley R."/>
            <person name="LaButti K."/>
            <person name="Andreopoulos B."/>
            <person name="Lipzen A."/>
            <person name="Chen C."/>
            <person name="Yan M."/>
            <person name="Daum C."/>
            <person name="Ng V."/>
            <person name="Clum A."/>
            <person name="Steindorff A."/>
            <person name="Ohm R.A."/>
            <person name="Martin F."/>
            <person name="Silar P."/>
            <person name="Natvig D.O."/>
            <person name="Lalanne C."/>
            <person name="Gautier V."/>
            <person name="Ament-Velasquez S.L."/>
            <person name="Kruys A."/>
            <person name="Hutchinson M.I."/>
            <person name="Powell A.J."/>
            <person name="Barry K."/>
            <person name="Miller A.N."/>
            <person name="Grigoriev I.V."/>
            <person name="Debuchy R."/>
            <person name="Gladieux P."/>
            <person name="Hiltunen Thoren M."/>
            <person name="Johannesson H."/>
        </authorList>
    </citation>
    <scope>NUCLEOTIDE SEQUENCE</scope>
    <source>
        <strain evidence="2">CBS 990.96</strain>
    </source>
</reference>
<feature type="region of interest" description="Disordered" evidence="1">
    <location>
        <begin position="189"/>
        <end position="210"/>
    </location>
</feature>
<feature type="compositionally biased region" description="Polar residues" evidence="1">
    <location>
        <begin position="190"/>
        <end position="199"/>
    </location>
</feature>
<sequence>MNAHPQLIPPSLLQQIFIARHAMRCPGTQTGDRLISLLDAANRGFPESTWSGIPSGGLPVGVGWDDPHHALIFLGSSGVPIGAFSDEITPRSTTVFGEKIKNDACFKPSRKKYSSFFFLELREGCNLLAILIDDWRNGADGFRCHHGDLEAYPVEVNEPMEPTAKCGGTMMFWVGSSARSCPTWKLQLPGMSQQGTDDNNIPGRHSHFPS</sequence>
<evidence type="ECO:0000313" key="3">
    <source>
        <dbReference type="Proteomes" id="UP001301958"/>
    </source>
</evidence>
<evidence type="ECO:0000256" key="1">
    <source>
        <dbReference type="SAM" id="MobiDB-lite"/>
    </source>
</evidence>
<accession>A0AAN7GTE7</accession>
<dbReference type="EMBL" id="MU865345">
    <property type="protein sequence ID" value="KAK4226591.1"/>
    <property type="molecule type" value="Genomic_DNA"/>
</dbReference>
<organism evidence="2 3">
    <name type="scientific">Podospora fimiseda</name>
    <dbReference type="NCBI Taxonomy" id="252190"/>
    <lineage>
        <taxon>Eukaryota</taxon>
        <taxon>Fungi</taxon>
        <taxon>Dikarya</taxon>
        <taxon>Ascomycota</taxon>
        <taxon>Pezizomycotina</taxon>
        <taxon>Sordariomycetes</taxon>
        <taxon>Sordariomycetidae</taxon>
        <taxon>Sordariales</taxon>
        <taxon>Podosporaceae</taxon>
        <taxon>Podospora</taxon>
    </lineage>
</organism>
<comment type="caution">
    <text evidence="2">The sequence shown here is derived from an EMBL/GenBank/DDBJ whole genome shotgun (WGS) entry which is preliminary data.</text>
</comment>
<name>A0AAN7GTE7_9PEZI</name>
<gene>
    <name evidence="2" type="ORF">QBC38DRAFT_222114</name>
</gene>